<name>A0A6L8K8C7_9BURK</name>
<dbReference type="SUPFAM" id="SSF143631">
    <property type="entry name" value="ApbE-like"/>
    <property type="match status" value="1"/>
</dbReference>
<comment type="catalytic activity">
    <reaction evidence="10">
        <text>L-threonyl-[protein] + FAD = FMN-L-threonyl-[protein] + AMP + H(+)</text>
        <dbReference type="Rhea" id="RHEA:36847"/>
        <dbReference type="Rhea" id="RHEA-COMP:11060"/>
        <dbReference type="Rhea" id="RHEA-COMP:11061"/>
        <dbReference type="ChEBI" id="CHEBI:15378"/>
        <dbReference type="ChEBI" id="CHEBI:30013"/>
        <dbReference type="ChEBI" id="CHEBI:57692"/>
        <dbReference type="ChEBI" id="CHEBI:74257"/>
        <dbReference type="ChEBI" id="CHEBI:456215"/>
        <dbReference type="EC" id="2.7.1.180"/>
    </reaction>
</comment>
<evidence type="ECO:0000256" key="2">
    <source>
        <dbReference type="ARBA" id="ARBA00011955"/>
    </source>
</evidence>
<evidence type="ECO:0000256" key="8">
    <source>
        <dbReference type="ARBA" id="ARBA00022842"/>
    </source>
</evidence>
<evidence type="ECO:0000256" key="4">
    <source>
        <dbReference type="ARBA" id="ARBA00022630"/>
    </source>
</evidence>
<comment type="cofactor">
    <cofactor evidence="1">
        <name>Mg(2+)</name>
        <dbReference type="ChEBI" id="CHEBI:18420"/>
    </cofactor>
</comment>
<dbReference type="InterPro" id="IPR003374">
    <property type="entry name" value="ApbE-like_sf"/>
</dbReference>
<evidence type="ECO:0000313" key="12">
    <source>
        <dbReference type="Proteomes" id="UP000479335"/>
    </source>
</evidence>
<organism evidence="11 12">
    <name type="scientific">Duganella flavida</name>
    <dbReference type="NCBI Taxonomy" id="2692175"/>
    <lineage>
        <taxon>Bacteria</taxon>
        <taxon>Pseudomonadati</taxon>
        <taxon>Pseudomonadota</taxon>
        <taxon>Betaproteobacteria</taxon>
        <taxon>Burkholderiales</taxon>
        <taxon>Oxalobacteraceae</taxon>
        <taxon>Telluria group</taxon>
        <taxon>Duganella</taxon>
    </lineage>
</organism>
<keyword evidence="6" id="KW-0479">Metal-binding</keyword>
<evidence type="ECO:0000256" key="6">
    <source>
        <dbReference type="ARBA" id="ARBA00022723"/>
    </source>
</evidence>
<dbReference type="InterPro" id="IPR024932">
    <property type="entry name" value="ApbE"/>
</dbReference>
<evidence type="ECO:0000256" key="7">
    <source>
        <dbReference type="ARBA" id="ARBA00022827"/>
    </source>
</evidence>
<keyword evidence="8" id="KW-0460">Magnesium</keyword>
<evidence type="ECO:0000313" key="11">
    <source>
        <dbReference type="EMBL" id="MYM22142.1"/>
    </source>
</evidence>
<evidence type="ECO:0000256" key="5">
    <source>
        <dbReference type="ARBA" id="ARBA00022679"/>
    </source>
</evidence>
<reference evidence="11 12" key="1">
    <citation type="submission" date="2019-12" db="EMBL/GenBank/DDBJ databases">
        <title>Novel species isolated from a subtropical stream in China.</title>
        <authorList>
            <person name="Lu H."/>
        </authorList>
    </citation>
    <scope>NUCLEOTIDE SEQUENCE [LARGE SCALE GENOMIC DNA]</scope>
    <source>
        <strain evidence="11 12">FT135W</strain>
    </source>
</reference>
<evidence type="ECO:0000256" key="9">
    <source>
        <dbReference type="ARBA" id="ARBA00031306"/>
    </source>
</evidence>
<keyword evidence="4" id="KW-0285">Flavoprotein</keyword>
<dbReference type="EMBL" id="WWCN01000003">
    <property type="protein sequence ID" value="MYM22142.1"/>
    <property type="molecule type" value="Genomic_DNA"/>
</dbReference>
<evidence type="ECO:0000256" key="10">
    <source>
        <dbReference type="ARBA" id="ARBA00048540"/>
    </source>
</evidence>
<dbReference type="GO" id="GO:0016740">
    <property type="term" value="F:transferase activity"/>
    <property type="evidence" value="ECO:0007669"/>
    <property type="project" value="UniProtKB-KW"/>
</dbReference>
<keyword evidence="5 11" id="KW-0808">Transferase</keyword>
<dbReference type="EC" id="2.7.1.180" evidence="2"/>
<proteinExistence type="predicted"/>
<keyword evidence="12" id="KW-1185">Reference proteome</keyword>
<accession>A0A6L8K8C7</accession>
<evidence type="ECO:0000256" key="1">
    <source>
        <dbReference type="ARBA" id="ARBA00001946"/>
    </source>
</evidence>
<keyword evidence="7" id="KW-0274">FAD</keyword>
<dbReference type="RefSeq" id="WP_161005658.1">
    <property type="nucleotide sequence ID" value="NZ_WWCN01000003.1"/>
</dbReference>
<dbReference type="Gene3D" id="3.10.520.10">
    <property type="entry name" value="ApbE-like domains"/>
    <property type="match status" value="1"/>
</dbReference>
<dbReference type="PANTHER" id="PTHR30040">
    <property type="entry name" value="THIAMINE BIOSYNTHESIS LIPOPROTEIN APBE"/>
    <property type="match status" value="1"/>
</dbReference>
<comment type="caution">
    <text evidence="11">The sequence shown here is derived from an EMBL/GenBank/DDBJ whole genome shotgun (WGS) entry which is preliminary data.</text>
</comment>
<dbReference type="GO" id="GO:0046872">
    <property type="term" value="F:metal ion binding"/>
    <property type="evidence" value="ECO:0007669"/>
    <property type="project" value="UniProtKB-KW"/>
</dbReference>
<dbReference type="AlphaFoldDB" id="A0A6L8K8C7"/>
<evidence type="ECO:0000256" key="3">
    <source>
        <dbReference type="ARBA" id="ARBA00016337"/>
    </source>
</evidence>
<gene>
    <name evidence="11" type="ORF">GTP46_05730</name>
</gene>
<dbReference type="PANTHER" id="PTHR30040:SF2">
    <property type="entry name" value="FAD:PROTEIN FMN TRANSFERASE"/>
    <property type="match status" value="1"/>
</dbReference>
<protein>
    <recommendedName>
        <fullName evidence="3">FAD:protein FMN transferase</fullName>
        <ecNumber evidence="2">2.7.1.180</ecNumber>
    </recommendedName>
    <alternativeName>
        <fullName evidence="9">Flavin transferase</fullName>
    </alternativeName>
</protein>
<dbReference type="Proteomes" id="UP000479335">
    <property type="component" value="Unassembled WGS sequence"/>
</dbReference>
<sequence length="269" mass="29010">MKQRAQPWLGTVVSIAADCEYEAFAPAFEAVALVHRLMSFHDADSDISRFNRAPVGACLRLHPHTWQVLHLATQMQAASDGIFNLACAPRLAGWRVLPAPASAAPAYEPQQAVFQCLEHDTVRKLRNGWIDAGGVAKGYAVDLAVAALLQGDVTTGCVNAGGDLRVFGDRDWPVSVRDPRNPQRTHTQLLLRNESFATSASYFSQREFEGQQVSALVDGRSGASMTGTASVSVRAPCCANADALTKVVLVSLDVRHPALSQWQASAFII</sequence>
<dbReference type="Pfam" id="PF02424">
    <property type="entry name" value="ApbE"/>
    <property type="match status" value="1"/>
</dbReference>